<dbReference type="SUPFAM" id="SSF103657">
    <property type="entry name" value="BAR/IMD domain-like"/>
    <property type="match status" value="1"/>
</dbReference>
<evidence type="ECO:0000256" key="1">
    <source>
        <dbReference type="ARBA" id="ARBA00022443"/>
    </source>
</evidence>
<evidence type="ECO:0000256" key="3">
    <source>
        <dbReference type="SAM" id="MobiDB-lite"/>
    </source>
</evidence>
<sequence>MNRLNRQFVKLRKRSADENDVGILLHDFNEADNLLSKLIEDTSAWRDGWSAILNYQERVVGEFKSLYAPIPGNTSGLQTSTTPDDVTSRTTKLHDDYAQLRQDLLAELNSVDDSIIMPARVTKDYITPMKKTIKQRQDRKLDFEHYQGKYDGYAKKPKRSDRDNANMAKTEQELVNAQDMYNRADDTLRERLPRILEAIYSLLPRILAVQIRLQNTMLAHYYTILHTFAEDYQFMSPPPPMDQVLLEWEESHLPVREEIENFRCLIHGKARQGSTAATNQNNPPSPPSLRAPPPENDYLSPRSAYDNDSTRPPSPASSYTQTIFSQPRNSIDTTYTVPESPETGPKSSSGYSNTQPRRPSRIPSTSTIPTFNTPDYDTSNSNANSNTNSPPKVLAPKPSSSNLSTTSFYTAKSSPSPALSASTTPMSTGYAPAGRSPDYFTRQAASKPTAPKPTLTTTSTKPQAPVCNNSIDQRISSLGAAAAVAATKKRPPPPPKPKVHLVTALYDFQGQSEDELVFYEGDKIRVIEKTGSSNDWWQGELRGVKGYFPANYVE</sequence>
<proteinExistence type="predicted"/>
<evidence type="ECO:0000313" key="6">
    <source>
        <dbReference type="EMBL" id="OJJ85372.1"/>
    </source>
</evidence>
<dbReference type="GO" id="GO:0031097">
    <property type="term" value="C:medial cortex"/>
    <property type="evidence" value="ECO:0007669"/>
    <property type="project" value="TreeGrafter"/>
</dbReference>
<feature type="compositionally biased region" description="Pro residues" evidence="3">
    <location>
        <begin position="283"/>
        <end position="295"/>
    </location>
</feature>
<evidence type="ECO:0000259" key="4">
    <source>
        <dbReference type="PROSITE" id="PS50002"/>
    </source>
</evidence>
<organism evidence="6 7">
    <name type="scientific">Aspergillus glaucus CBS 516.65</name>
    <dbReference type="NCBI Taxonomy" id="1160497"/>
    <lineage>
        <taxon>Eukaryota</taxon>
        <taxon>Fungi</taxon>
        <taxon>Dikarya</taxon>
        <taxon>Ascomycota</taxon>
        <taxon>Pezizomycotina</taxon>
        <taxon>Eurotiomycetes</taxon>
        <taxon>Eurotiomycetidae</taxon>
        <taxon>Eurotiales</taxon>
        <taxon>Aspergillaceae</taxon>
        <taxon>Aspergillus</taxon>
        <taxon>Aspergillus subgen. Aspergillus</taxon>
    </lineage>
</organism>
<dbReference type="PROSITE" id="PS51021">
    <property type="entry name" value="BAR"/>
    <property type="match status" value="1"/>
</dbReference>
<evidence type="ECO:0008006" key="8">
    <source>
        <dbReference type="Google" id="ProtNLM"/>
    </source>
</evidence>
<feature type="compositionally biased region" description="Low complexity" evidence="3">
    <location>
        <begin position="443"/>
        <end position="465"/>
    </location>
</feature>
<feature type="compositionally biased region" description="Low complexity" evidence="3">
    <location>
        <begin position="410"/>
        <end position="428"/>
    </location>
</feature>
<dbReference type="Gene3D" id="2.30.30.40">
    <property type="entry name" value="SH3 Domains"/>
    <property type="match status" value="1"/>
</dbReference>
<dbReference type="Proteomes" id="UP000184300">
    <property type="component" value="Unassembled WGS sequence"/>
</dbReference>
<feature type="domain" description="BAR" evidence="5">
    <location>
        <begin position="6"/>
        <end position="241"/>
    </location>
</feature>
<dbReference type="GO" id="GO:0006897">
    <property type="term" value="P:endocytosis"/>
    <property type="evidence" value="ECO:0007669"/>
    <property type="project" value="InterPro"/>
</dbReference>
<dbReference type="GO" id="GO:0097320">
    <property type="term" value="P:plasma membrane tubulation"/>
    <property type="evidence" value="ECO:0007669"/>
    <property type="project" value="TreeGrafter"/>
</dbReference>
<dbReference type="CDD" id="cd07599">
    <property type="entry name" value="BAR_Rvs167p"/>
    <property type="match status" value="1"/>
</dbReference>
<dbReference type="AlphaFoldDB" id="A0A1L9VNB2"/>
<accession>A0A1L9VNB2</accession>
<feature type="compositionally biased region" description="Polar residues" evidence="3">
    <location>
        <begin position="398"/>
        <end position="409"/>
    </location>
</feature>
<dbReference type="GO" id="GO:0043332">
    <property type="term" value="C:mating projection tip"/>
    <property type="evidence" value="ECO:0007669"/>
    <property type="project" value="TreeGrafter"/>
</dbReference>
<evidence type="ECO:0000313" key="7">
    <source>
        <dbReference type="Proteomes" id="UP000184300"/>
    </source>
</evidence>
<dbReference type="SUPFAM" id="SSF50044">
    <property type="entry name" value="SH3-domain"/>
    <property type="match status" value="1"/>
</dbReference>
<keyword evidence="7" id="KW-1185">Reference proteome</keyword>
<dbReference type="Gene3D" id="1.20.1270.60">
    <property type="entry name" value="Arfaptin homology (AH) domain/BAR domain"/>
    <property type="match status" value="1"/>
</dbReference>
<dbReference type="PRINTS" id="PR00452">
    <property type="entry name" value="SH3DOMAIN"/>
</dbReference>
<keyword evidence="1 2" id="KW-0728">SH3 domain</keyword>
<dbReference type="GeneID" id="34460661"/>
<dbReference type="PANTHER" id="PTHR47174">
    <property type="entry name" value="BRIDGING INTEGRATOR 3"/>
    <property type="match status" value="1"/>
</dbReference>
<feature type="region of interest" description="Disordered" evidence="3">
    <location>
        <begin position="270"/>
        <end position="465"/>
    </location>
</feature>
<dbReference type="RefSeq" id="XP_022402070.1">
    <property type="nucleotide sequence ID" value="XM_022544400.1"/>
</dbReference>
<feature type="compositionally biased region" description="Polar residues" evidence="3">
    <location>
        <begin position="306"/>
        <end position="337"/>
    </location>
</feature>
<dbReference type="Pfam" id="PF03114">
    <property type="entry name" value="BAR"/>
    <property type="match status" value="1"/>
</dbReference>
<dbReference type="InterPro" id="IPR046982">
    <property type="entry name" value="BIN3/RVS161-like"/>
</dbReference>
<gene>
    <name evidence="6" type="ORF">ASPGLDRAFT_34176</name>
</gene>
<name>A0A1L9VNB2_ASPGL</name>
<feature type="compositionally biased region" description="Low complexity" evidence="3">
    <location>
        <begin position="378"/>
        <end position="389"/>
    </location>
</feature>
<feature type="compositionally biased region" description="Polar residues" evidence="3">
    <location>
        <begin position="345"/>
        <end position="377"/>
    </location>
</feature>
<dbReference type="STRING" id="1160497.A0A1L9VNB2"/>
<dbReference type="PROSITE" id="PS50002">
    <property type="entry name" value="SH3"/>
    <property type="match status" value="1"/>
</dbReference>
<dbReference type="InterPro" id="IPR001452">
    <property type="entry name" value="SH3_domain"/>
</dbReference>
<dbReference type="InterPro" id="IPR036028">
    <property type="entry name" value="SH3-like_dom_sf"/>
</dbReference>
<reference evidence="7" key="1">
    <citation type="journal article" date="2017" name="Genome Biol.">
        <title>Comparative genomics reveals high biological diversity and specific adaptations in the industrially and medically important fungal genus Aspergillus.</title>
        <authorList>
            <person name="de Vries R.P."/>
            <person name="Riley R."/>
            <person name="Wiebenga A."/>
            <person name="Aguilar-Osorio G."/>
            <person name="Amillis S."/>
            <person name="Uchima C.A."/>
            <person name="Anderluh G."/>
            <person name="Asadollahi M."/>
            <person name="Askin M."/>
            <person name="Barry K."/>
            <person name="Battaglia E."/>
            <person name="Bayram O."/>
            <person name="Benocci T."/>
            <person name="Braus-Stromeyer S.A."/>
            <person name="Caldana C."/>
            <person name="Canovas D."/>
            <person name="Cerqueira G.C."/>
            <person name="Chen F."/>
            <person name="Chen W."/>
            <person name="Choi C."/>
            <person name="Clum A."/>
            <person name="Dos Santos R.A."/>
            <person name="Damasio A.R."/>
            <person name="Diallinas G."/>
            <person name="Emri T."/>
            <person name="Fekete E."/>
            <person name="Flipphi M."/>
            <person name="Freyberg S."/>
            <person name="Gallo A."/>
            <person name="Gournas C."/>
            <person name="Habgood R."/>
            <person name="Hainaut M."/>
            <person name="Harispe M.L."/>
            <person name="Henrissat B."/>
            <person name="Hilden K.S."/>
            <person name="Hope R."/>
            <person name="Hossain A."/>
            <person name="Karabika E."/>
            <person name="Karaffa L."/>
            <person name="Karanyi Z."/>
            <person name="Krasevec N."/>
            <person name="Kuo A."/>
            <person name="Kusch H."/>
            <person name="LaButti K."/>
            <person name="Lagendijk E.L."/>
            <person name="Lapidus A."/>
            <person name="Levasseur A."/>
            <person name="Lindquist E."/>
            <person name="Lipzen A."/>
            <person name="Logrieco A.F."/>
            <person name="MacCabe A."/>
            <person name="Maekelae M.R."/>
            <person name="Malavazi I."/>
            <person name="Melin P."/>
            <person name="Meyer V."/>
            <person name="Mielnichuk N."/>
            <person name="Miskei M."/>
            <person name="Molnar A.P."/>
            <person name="Mule G."/>
            <person name="Ngan C.Y."/>
            <person name="Orejas M."/>
            <person name="Orosz E."/>
            <person name="Ouedraogo J.P."/>
            <person name="Overkamp K.M."/>
            <person name="Park H.-S."/>
            <person name="Perrone G."/>
            <person name="Piumi F."/>
            <person name="Punt P.J."/>
            <person name="Ram A.F."/>
            <person name="Ramon A."/>
            <person name="Rauscher S."/>
            <person name="Record E."/>
            <person name="Riano-Pachon D.M."/>
            <person name="Robert V."/>
            <person name="Roehrig J."/>
            <person name="Ruller R."/>
            <person name="Salamov A."/>
            <person name="Salih N.S."/>
            <person name="Samson R.A."/>
            <person name="Sandor E."/>
            <person name="Sanguinetti M."/>
            <person name="Schuetze T."/>
            <person name="Sepcic K."/>
            <person name="Shelest E."/>
            <person name="Sherlock G."/>
            <person name="Sophianopoulou V."/>
            <person name="Squina F.M."/>
            <person name="Sun H."/>
            <person name="Susca A."/>
            <person name="Todd R.B."/>
            <person name="Tsang A."/>
            <person name="Unkles S.E."/>
            <person name="van de Wiele N."/>
            <person name="van Rossen-Uffink D."/>
            <person name="Oliveira J.V."/>
            <person name="Vesth T.C."/>
            <person name="Visser J."/>
            <person name="Yu J.-H."/>
            <person name="Zhou M."/>
            <person name="Andersen M.R."/>
            <person name="Archer D.B."/>
            <person name="Baker S.E."/>
            <person name="Benoit I."/>
            <person name="Brakhage A.A."/>
            <person name="Braus G.H."/>
            <person name="Fischer R."/>
            <person name="Frisvad J.C."/>
            <person name="Goldman G.H."/>
            <person name="Houbraken J."/>
            <person name="Oakley B."/>
            <person name="Pocsi I."/>
            <person name="Scazzocchio C."/>
            <person name="Seiboth B."/>
            <person name="vanKuyk P.A."/>
            <person name="Wortman J."/>
            <person name="Dyer P.S."/>
            <person name="Grigoriev I.V."/>
        </authorList>
    </citation>
    <scope>NUCLEOTIDE SEQUENCE [LARGE SCALE GENOMIC DNA]</scope>
    <source>
        <strain evidence="7">CBS 516.65</strain>
    </source>
</reference>
<feature type="compositionally biased region" description="Polar residues" evidence="3">
    <location>
        <begin position="272"/>
        <end position="282"/>
    </location>
</feature>
<dbReference type="SMART" id="SM00326">
    <property type="entry name" value="SH3"/>
    <property type="match status" value="1"/>
</dbReference>
<feature type="domain" description="SH3" evidence="4">
    <location>
        <begin position="497"/>
        <end position="554"/>
    </location>
</feature>
<protein>
    <recommendedName>
        <fullName evidence="8">SH3 domain-containing protein</fullName>
    </recommendedName>
</protein>
<dbReference type="PANTHER" id="PTHR47174:SF2">
    <property type="entry name" value="SH3 DOMAIN SIGNALLING PROTEIN (AFU_ORTHOLOGUE AFUA_5G07670)"/>
    <property type="match status" value="1"/>
</dbReference>
<dbReference type="InterPro" id="IPR027267">
    <property type="entry name" value="AH/BAR_dom_sf"/>
</dbReference>
<dbReference type="GO" id="GO:0030479">
    <property type="term" value="C:actin cortical patch"/>
    <property type="evidence" value="ECO:0007669"/>
    <property type="project" value="TreeGrafter"/>
</dbReference>
<dbReference type="FunFam" id="2.30.30.40:FF:000100">
    <property type="entry name" value="SH3 domain-containing YSC84-like protein 1"/>
    <property type="match status" value="1"/>
</dbReference>
<evidence type="ECO:0000256" key="2">
    <source>
        <dbReference type="PROSITE-ProRule" id="PRU00192"/>
    </source>
</evidence>
<dbReference type="Pfam" id="PF14604">
    <property type="entry name" value="SH3_9"/>
    <property type="match status" value="1"/>
</dbReference>
<evidence type="ECO:0000259" key="5">
    <source>
        <dbReference type="PROSITE" id="PS51021"/>
    </source>
</evidence>
<dbReference type="InterPro" id="IPR004148">
    <property type="entry name" value="BAR_dom"/>
</dbReference>
<dbReference type="GO" id="GO:0051666">
    <property type="term" value="P:actin cortical patch localization"/>
    <property type="evidence" value="ECO:0007669"/>
    <property type="project" value="InterPro"/>
</dbReference>
<dbReference type="EMBL" id="KV878894">
    <property type="protein sequence ID" value="OJJ85372.1"/>
    <property type="molecule type" value="Genomic_DNA"/>
</dbReference>
<dbReference type="VEuPathDB" id="FungiDB:ASPGLDRAFT_34176"/>
<dbReference type="GO" id="GO:1990528">
    <property type="term" value="C:Rvs161p-Rvs167p complex"/>
    <property type="evidence" value="ECO:0007669"/>
    <property type="project" value="TreeGrafter"/>
</dbReference>
<dbReference type="GO" id="GO:0008289">
    <property type="term" value="F:lipid binding"/>
    <property type="evidence" value="ECO:0007669"/>
    <property type="project" value="TreeGrafter"/>
</dbReference>
<dbReference type="OrthoDB" id="10255128at2759"/>